<evidence type="ECO:0000256" key="1">
    <source>
        <dbReference type="SAM" id="Phobius"/>
    </source>
</evidence>
<reference evidence="3" key="1">
    <citation type="submission" date="2016-11" db="EMBL/GenBank/DDBJ databases">
        <title>The genome of Nicotiana attenuata.</title>
        <authorList>
            <person name="Xu S."/>
            <person name="Brockmoeller T."/>
            <person name="Gaquerel E."/>
            <person name="Navarro A."/>
            <person name="Kuhl H."/>
            <person name="Gase K."/>
            <person name="Ling Z."/>
            <person name="Zhou W."/>
            <person name="Kreitzer C."/>
            <person name="Stanke M."/>
            <person name="Tang H."/>
            <person name="Lyons E."/>
            <person name="Pandey P."/>
            <person name="Pandey S.P."/>
            <person name="Timmermann B."/>
            <person name="Baldwin I.T."/>
        </authorList>
    </citation>
    <scope>NUCLEOTIDE SEQUENCE [LARGE SCALE GENOMIC DNA]</scope>
    <source>
        <strain evidence="3">UT</strain>
    </source>
</reference>
<evidence type="ECO:0008006" key="5">
    <source>
        <dbReference type="Google" id="ProtNLM"/>
    </source>
</evidence>
<gene>
    <name evidence="3" type="ORF">A4A49_36768</name>
</gene>
<keyword evidence="1" id="KW-0472">Membrane</keyword>
<protein>
    <recommendedName>
        <fullName evidence="5">Arabinogalactan peptide 16</fullName>
    </recommendedName>
</protein>
<evidence type="ECO:0000313" key="4">
    <source>
        <dbReference type="Proteomes" id="UP000187609"/>
    </source>
</evidence>
<keyword evidence="1" id="KW-1133">Transmembrane helix</keyword>
<dbReference type="EMBL" id="MJEQ01004871">
    <property type="protein sequence ID" value="OIT20834.1"/>
    <property type="molecule type" value="Genomic_DNA"/>
</dbReference>
<evidence type="ECO:0000256" key="2">
    <source>
        <dbReference type="SAM" id="SignalP"/>
    </source>
</evidence>
<accession>A0A1J6JSX3</accession>
<dbReference type="OMA" id="EMAPYGR"/>
<comment type="caution">
    <text evidence="3">The sequence shown here is derived from an EMBL/GenBank/DDBJ whole genome shotgun (WGS) entry which is preliminary data.</text>
</comment>
<feature type="signal peptide" evidence="2">
    <location>
        <begin position="1"/>
        <end position="29"/>
    </location>
</feature>
<feature type="transmembrane region" description="Helical" evidence="1">
    <location>
        <begin position="45"/>
        <end position="65"/>
    </location>
</feature>
<dbReference type="Gramene" id="OIT20834">
    <property type="protein sequence ID" value="OIT20834"/>
    <property type="gene ID" value="A4A49_36768"/>
</dbReference>
<feature type="chain" id="PRO_5012068881" description="Arabinogalactan peptide 16" evidence="2">
    <location>
        <begin position="30"/>
        <end position="66"/>
    </location>
</feature>
<proteinExistence type="predicted"/>
<dbReference type="Proteomes" id="UP000187609">
    <property type="component" value="Unassembled WGS sequence"/>
</dbReference>
<keyword evidence="4" id="KW-1185">Reference proteome</keyword>
<keyword evidence="1" id="KW-0812">Transmembrane</keyword>
<organism evidence="3 4">
    <name type="scientific">Nicotiana attenuata</name>
    <name type="common">Coyote tobacco</name>
    <dbReference type="NCBI Taxonomy" id="49451"/>
    <lineage>
        <taxon>Eukaryota</taxon>
        <taxon>Viridiplantae</taxon>
        <taxon>Streptophyta</taxon>
        <taxon>Embryophyta</taxon>
        <taxon>Tracheophyta</taxon>
        <taxon>Spermatophyta</taxon>
        <taxon>Magnoliopsida</taxon>
        <taxon>eudicotyledons</taxon>
        <taxon>Gunneridae</taxon>
        <taxon>Pentapetalae</taxon>
        <taxon>asterids</taxon>
        <taxon>lamiids</taxon>
        <taxon>Solanales</taxon>
        <taxon>Solanaceae</taxon>
        <taxon>Nicotianoideae</taxon>
        <taxon>Nicotianeae</taxon>
        <taxon>Nicotiana</taxon>
    </lineage>
</organism>
<sequence length="66" mass="6866">MAQYGNSVIKFVLAMAMVIMLFFSSATVAQDAAMAPTPPMDTGDGFGLPVSGALVCFSLLFSMVVV</sequence>
<name>A0A1J6JSX3_NICAT</name>
<dbReference type="AlphaFoldDB" id="A0A1J6JSX3"/>
<evidence type="ECO:0000313" key="3">
    <source>
        <dbReference type="EMBL" id="OIT20834.1"/>
    </source>
</evidence>
<dbReference type="PANTHER" id="PTHR33659">
    <property type="entry name" value="PROTEIN, PUTATIVE-RELATED-RELATED"/>
    <property type="match status" value="1"/>
</dbReference>
<dbReference type="PANTHER" id="PTHR33659:SF8">
    <property type="entry name" value="TRANSMEMBRANE PROTEIN"/>
    <property type="match status" value="1"/>
</dbReference>
<keyword evidence="2" id="KW-0732">Signal</keyword>